<dbReference type="EMBL" id="PZJJ01000019">
    <property type="protein sequence ID" value="PTL38373.1"/>
    <property type="molecule type" value="Genomic_DNA"/>
</dbReference>
<dbReference type="AlphaFoldDB" id="A0A2T4U4P9"/>
<dbReference type="Pfam" id="PF08240">
    <property type="entry name" value="ADH_N"/>
    <property type="match status" value="1"/>
</dbReference>
<dbReference type="InterPro" id="IPR011032">
    <property type="entry name" value="GroES-like_sf"/>
</dbReference>
<dbReference type="SUPFAM" id="SSF50129">
    <property type="entry name" value="GroES-like"/>
    <property type="match status" value="1"/>
</dbReference>
<organism evidence="6 7">
    <name type="scientific">Alkalicoccus saliphilus</name>
    <dbReference type="NCBI Taxonomy" id="200989"/>
    <lineage>
        <taxon>Bacteria</taxon>
        <taxon>Bacillati</taxon>
        <taxon>Bacillota</taxon>
        <taxon>Bacilli</taxon>
        <taxon>Bacillales</taxon>
        <taxon>Bacillaceae</taxon>
        <taxon>Alkalicoccus</taxon>
    </lineage>
</organism>
<dbReference type="PANTHER" id="PTHR43401:SF2">
    <property type="entry name" value="L-THREONINE 3-DEHYDROGENASE"/>
    <property type="match status" value="1"/>
</dbReference>
<evidence type="ECO:0000259" key="5">
    <source>
        <dbReference type="SMART" id="SM00829"/>
    </source>
</evidence>
<evidence type="ECO:0000256" key="2">
    <source>
        <dbReference type="ARBA" id="ARBA00022833"/>
    </source>
</evidence>
<proteinExistence type="inferred from homology"/>
<gene>
    <name evidence="6" type="ORF">C6Y45_11475</name>
</gene>
<name>A0A2T4U4P9_9BACI</name>
<evidence type="ECO:0000256" key="4">
    <source>
        <dbReference type="RuleBase" id="RU361277"/>
    </source>
</evidence>
<dbReference type="SUPFAM" id="SSF51735">
    <property type="entry name" value="NAD(P)-binding Rossmann-fold domains"/>
    <property type="match status" value="1"/>
</dbReference>
<dbReference type="InterPro" id="IPR050129">
    <property type="entry name" value="Zn_alcohol_dh"/>
</dbReference>
<evidence type="ECO:0000313" key="6">
    <source>
        <dbReference type="EMBL" id="PTL38373.1"/>
    </source>
</evidence>
<comment type="cofactor">
    <cofactor evidence="4">
        <name>Zn(2+)</name>
        <dbReference type="ChEBI" id="CHEBI:29105"/>
    </cofactor>
</comment>
<evidence type="ECO:0000256" key="3">
    <source>
        <dbReference type="ARBA" id="ARBA00023002"/>
    </source>
</evidence>
<sequence length="341" mass="36729">MKALIKKAIGDGEMELIESQLPVVREEWVLIKVKACGICGTDLHIKKGEYPINPPVILGHEFSGEIVQVGNHVSTLNSGDRVVALTAIDTCGSCEYCRKGLMMLCKERRSIGSGINGAFADYLSVPASSVYSIPDNLSYEEAALTEPLACVVRCMSERTNIEAGDSVLISGPGTIGLLALQVARANGADVTVLGTAKDKDRLALSLKLGAEKTWITDHIPDDISISEKEFDVTVECAGVESSLTNCISLAKKSGKLIQVGLFGKNVSIDADLILMKELEMINGFGTTAASWHKSLTLLRTNKINVKDLISNQVALSNWVEGFDLAEKNIGFKTLLIPDNYK</sequence>
<dbReference type="OrthoDB" id="9770238at2"/>
<evidence type="ECO:0000313" key="7">
    <source>
        <dbReference type="Proteomes" id="UP000240509"/>
    </source>
</evidence>
<dbReference type="RefSeq" id="WP_107585365.1">
    <property type="nucleotide sequence ID" value="NZ_PZJJ01000019.1"/>
</dbReference>
<reference evidence="6 7" key="1">
    <citation type="submission" date="2018-03" db="EMBL/GenBank/DDBJ databases">
        <title>Alkalicoccus saliphilus sp. nov., isolated from a mineral pool.</title>
        <authorList>
            <person name="Zhao B."/>
        </authorList>
    </citation>
    <scope>NUCLEOTIDE SEQUENCE [LARGE SCALE GENOMIC DNA]</scope>
    <source>
        <strain evidence="6 7">6AG</strain>
    </source>
</reference>
<keyword evidence="2 4" id="KW-0862">Zinc</keyword>
<accession>A0A2T4U4P9</accession>
<dbReference type="PANTHER" id="PTHR43401">
    <property type="entry name" value="L-THREONINE 3-DEHYDROGENASE"/>
    <property type="match status" value="1"/>
</dbReference>
<dbReference type="InterPro" id="IPR002328">
    <property type="entry name" value="ADH_Zn_CS"/>
</dbReference>
<dbReference type="InterPro" id="IPR013149">
    <property type="entry name" value="ADH-like_C"/>
</dbReference>
<dbReference type="Pfam" id="PF00107">
    <property type="entry name" value="ADH_zinc_N"/>
    <property type="match status" value="1"/>
</dbReference>
<protein>
    <submittedName>
        <fullName evidence="6">Zn-dependent alcohol dehydrogenase</fullName>
    </submittedName>
</protein>
<dbReference type="PROSITE" id="PS00059">
    <property type="entry name" value="ADH_ZINC"/>
    <property type="match status" value="1"/>
</dbReference>
<keyword evidence="7" id="KW-1185">Reference proteome</keyword>
<dbReference type="InterPro" id="IPR036291">
    <property type="entry name" value="NAD(P)-bd_dom_sf"/>
</dbReference>
<dbReference type="GO" id="GO:0016491">
    <property type="term" value="F:oxidoreductase activity"/>
    <property type="evidence" value="ECO:0007669"/>
    <property type="project" value="UniProtKB-KW"/>
</dbReference>
<dbReference type="Gene3D" id="3.90.180.10">
    <property type="entry name" value="Medium-chain alcohol dehydrogenases, catalytic domain"/>
    <property type="match status" value="1"/>
</dbReference>
<comment type="caution">
    <text evidence="6">The sequence shown here is derived from an EMBL/GenBank/DDBJ whole genome shotgun (WGS) entry which is preliminary data.</text>
</comment>
<keyword evidence="3" id="KW-0560">Oxidoreductase</keyword>
<dbReference type="InterPro" id="IPR020843">
    <property type="entry name" value="ER"/>
</dbReference>
<dbReference type="Proteomes" id="UP000240509">
    <property type="component" value="Unassembled WGS sequence"/>
</dbReference>
<dbReference type="SMART" id="SM00829">
    <property type="entry name" value="PKS_ER"/>
    <property type="match status" value="1"/>
</dbReference>
<dbReference type="CDD" id="cd08258">
    <property type="entry name" value="Zn_ADH4"/>
    <property type="match status" value="1"/>
</dbReference>
<comment type="similarity">
    <text evidence="4">Belongs to the zinc-containing alcohol dehydrogenase family.</text>
</comment>
<dbReference type="InterPro" id="IPR013154">
    <property type="entry name" value="ADH-like_N"/>
</dbReference>
<dbReference type="GO" id="GO:0008270">
    <property type="term" value="F:zinc ion binding"/>
    <property type="evidence" value="ECO:0007669"/>
    <property type="project" value="InterPro"/>
</dbReference>
<evidence type="ECO:0000256" key="1">
    <source>
        <dbReference type="ARBA" id="ARBA00022723"/>
    </source>
</evidence>
<keyword evidence="1 4" id="KW-0479">Metal-binding</keyword>
<dbReference type="Gene3D" id="3.40.50.720">
    <property type="entry name" value="NAD(P)-binding Rossmann-like Domain"/>
    <property type="match status" value="1"/>
</dbReference>
<feature type="domain" description="Enoyl reductase (ER)" evidence="5">
    <location>
        <begin position="10"/>
        <end position="335"/>
    </location>
</feature>